<dbReference type="RefSeq" id="WP_159990311.1">
    <property type="nucleotide sequence ID" value="NZ_CP047165.1"/>
</dbReference>
<protein>
    <submittedName>
        <fullName evidence="1">RHS repeat protein</fullName>
    </submittedName>
</protein>
<dbReference type="NCBIfam" id="TIGR01643">
    <property type="entry name" value="YD_repeat_2x"/>
    <property type="match status" value="1"/>
</dbReference>
<reference evidence="1 2" key="1">
    <citation type="submission" date="2020-02" db="EMBL/GenBank/DDBJ databases">
        <title>Pelistega sp. NLN82 were isolated from wild rodents of the Hainan Island.</title>
        <authorList>
            <person name="Niu N."/>
            <person name="Zhou J."/>
        </authorList>
    </citation>
    <scope>NUCLEOTIDE SEQUENCE [LARGE SCALE GENOMIC DNA]</scope>
    <source>
        <strain evidence="1 2">NLN82</strain>
    </source>
</reference>
<dbReference type="Proteomes" id="UP000477651">
    <property type="component" value="Unassembled WGS sequence"/>
</dbReference>
<dbReference type="InterPro" id="IPR006530">
    <property type="entry name" value="YD"/>
</dbReference>
<organism evidence="1 2">
    <name type="scientific">Pelistega ratti</name>
    <dbReference type="NCBI Taxonomy" id="2652177"/>
    <lineage>
        <taxon>Bacteria</taxon>
        <taxon>Pseudomonadati</taxon>
        <taxon>Pseudomonadota</taxon>
        <taxon>Betaproteobacteria</taxon>
        <taxon>Burkholderiales</taxon>
        <taxon>Alcaligenaceae</taxon>
        <taxon>Pelistega</taxon>
    </lineage>
</organism>
<evidence type="ECO:0000313" key="2">
    <source>
        <dbReference type="Proteomes" id="UP000477651"/>
    </source>
</evidence>
<keyword evidence="2" id="KW-1185">Reference proteome</keyword>
<gene>
    <name evidence="1" type="ORF">F9B74_07775</name>
</gene>
<proteinExistence type="predicted"/>
<evidence type="ECO:0000313" key="1">
    <source>
        <dbReference type="EMBL" id="NEN76219.1"/>
    </source>
</evidence>
<comment type="caution">
    <text evidence="1">The sequence shown here is derived from an EMBL/GenBank/DDBJ whole genome shotgun (WGS) entry which is preliminary data.</text>
</comment>
<dbReference type="AlphaFoldDB" id="A0A6L9Y730"/>
<dbReference type="EMBL" id="JAAGYR010000014">
    <property type="protein sequence ID" value="NEN76219.1"/>
    <property type="molecule type" value="Genomic_DNA"/>
</dbReference>
<accession>A0A6L9Y730</accession>
<name>A0A6L9Y730_9BURK</name>
<sequence length="90" mass="10243">MSQTHYRYDGLNRLTQLTDSQNTLSFNYDKVGRLTEQRQWQMNDSGFANSQVIGYHSMIKTAIGLKPCCLCVNLRFQSGCLPGRIGNFFG</sequence>
<dbReference type="Gene3D" id="2.180.10.10">
    <property type="entry name" value="RHS repeat-associated core"/>
    <property type="match status" value="1"/>
</dbReference>